<gene>
    <name evidence="1" type="ORF">ENSA7_13160</name>
</gene>
<dbReference type="Proteomes" id="UP000238823">
    <property type="component" value="Unassembled WGS sequence"/>
</dbReference>
<name>A0A2S9YUY3_9BACT</name>
<dbReference type="EMBL" id="PVNL01000032">
    <property type="protein sequence ID" value="PRQ08917.1"/>
    <property type="molecule type" value="Genomic_DNA"/>
</dbReference>
<reference evidence="1 2" key="1">
    <citation type="submission" date="2018-03" db="EMBL/GenBank/DDBJ databases">
        <title>Draft Genome Sequences of the Obligatory Marine Myxobacteria Enhygromyxa salina SWB007.</title>
        <authorList>
            <person name="Poehlein A."/>
            <person name="Moghaddam J.A."/>
            <person name="Harms H."/>
            <person name="Alanjari M."/>
            <person name="Koenig G.M."/>
            <person name="Daniel R."/>
            <person name="Schaeberle T.F."/>
        </authorList>
    </citation>
    <scope>NUCLEOTIDE SEQUENCE [LARGE SCALE GENOMIC DNA]</scope>
    <source>
        <strain evidence="1 2">SWB007</strain>
    </source>
</reference>
<accession>A0A2S9YUY3</accession>
<sequence>MLLGLLAFAAPALAAPPTTDTDAEQAEAIEFDERGAVVVPEPSEQAMRWYRSGNVL</sequence>
<comment type="caution">
    <text evidence="1">The sequence shown here is derived from an EMBL/GenBank/DDBJ whole genome shotgun (WGS) entry which is preliminary data.</text>
</comment>
<evidence type="ECO:0000313" key="1">
    <source>
        <dbReference type="EMBL" id="PRQ08917.1"/>
    </source>
</evidence>
<dbReference type="AlphaFoldDB" id="A0A2S9YUY3"/>
<protein>
    <submittedName>
        <fullName evidence="1">Uncharacterized protein</fullName>
    </submittedName>
</protein>
<evidence type="ECO:0000313" key="2">
    <source>
        <dbReference type="Proteomes" id="UP000238823"/>
    </source>
</evidence>
<proteinExistence type="predicted"/>
<organism evidence="1 2">
    <name type="scientific">Enhygromyxa salina</name>
    <dbReference type="NCBI Taxonomy" id="215803"/>
    <lineage>
        <taxon>Bacteria</taxon>
        <taxon>Pseudomonadati</taxon>
        <taxon>Myxococcota</taxon>
        <taxon>Polyangia</taxon>
        <taxon>Nannocystales</taxon>
        <taxon>Nannocystaceae</taxon>
        <taxon>Enhygromyxa</taxon>
    </lineage>
</organism>